<name>A0A2S7KQ21_9FLAO</name>
<gene>
    <name evidence="5" type="primary">aroE</name>
    <name evidence="5" type="ORF">BST85_07280</name>
</gene>
<dbReference type="CDD" id="cd01065">
    <property type="entry name" value="NAD_bind_Shikimate_DH"/>
    <property type="match status" value="1"/>
</dbReference>
<sequence length="242" mass="27106">MARFGLIGRNIDYSFSRGYFAKKFEEMELDHSYENFDLPGESELQPVLQNLTDVKGYNVTIPYKQAVIPLLDRLDEDAEQIGAVNTIKRTVYGELHGYNTDHIGFARALESYLPLSSDKVLVLGTGGASKAVVYALKIMGYNVKVVSRSIEADLTYSELNADMIAHFGMIVNCTPLGTHPEVDRYPDIPYEGLKPKQLLFDLIYNPAITQFMAKGEEMGCQTSNGYQMLVEQAEAAWAIWNP</sequence>
<reference evidence="5 6" key="1">
    <citation type="submission" date="2016-11" db="EMBL/GenBank/DDBJ databases">
        <title>Trade-off between light-utilization and light-protection in marine flavobacteria.</title>
        <authorList>
            <person name="Kumagai Y."/>
        </authorList>
    </citation>
    <scope>NUCLEOTIDE SEQUENCE [LARGE SCALE GENOMIC DNA]</scope>
    <source>
        <strain evidence="5 6">NBRC 107741</strain>
    </source>
</reference>
<dbReference type="GO" id="GO:0009423">
    <property type="term" value="P:chorismate biosynthetic process"/>
    <property type="evidence" value="ECO:0007669"/>
    <property type="project" value="TreeGrafter"/>
</dbReference>
<dbReference type="OrthoDB" id="9792692at2"/>
<proteinExistence type="predicted"/>
<protein>
    <submittedName>
        <fullName evidence="5">Shikimate dehydrogenase</fullName>
    </submittedName>
</protein>
<keyword evidence="3" id="KW-0028">Amino-acid biosynthesis</keyword>
<dbReference type="SUPFAM" id="SSF51735">
    <property type="entry name" value="NAD(P)-binding Rossmann-fold domains"/>
    <property type="match status" value="1"/>
</dbReference>
<dbReference type="GO" id="GO:0019632">
    <property type="term" value="P:shikimate metabolic process"/>
    <property type="evidence" value="ECO:0007669"/>
    <property type="project" value="TreeGrafter"/>
</dbReference>
<evidence type="ECO:0000259" key="4">
    <source>
        <dbReference type="Pfam" id="PF08501"/>
    </source>
</evidence>
<dbReference type="EMBL" id="MQUB01000001">
    <property type="protein sequence ID" value="PQB04715.1"/>
    <property type="molecule type" value="Genomic_DNA"/>
</dbReference>
<organism evidence="5 6">
    <name type="scientific">Aureitalea marina</name>
    <dbReference type="NCBI Taxonomy" id="930804"/>
    <lineage>
        <taxon>Bacteria</taxon>
        <taxon>Pseudomonadati</taxon>
        <taxon>Bacteroidota</taxon>
        <taxon>Flavobacteriia</taxon>
        <taxon>Flavobacteriales</taxon>
        <taxon>Flavobacteriaceae</taxon>
        <taxon>Aureitalea</taxon>
    </lineage>
</organism>
<dbReference type="Gene3D" id="3.40.50.720">
    <property type="entry name" value="NAD(P)-binding Rossmann-like Domain"/>
    <property type="match status" value="1"/>
</dbReference>
<comment type="caution">
    <text evidence="5">The sequence shown here is derived from an EMBL/GenBank/DDBJ whole genome shotgun (WGS) entry which is preliminary data.</text>
</comment>
<dbReference type="InterPro" id="IPR022893">
    <property type="entry name" value="Shikimate_DH_fam"/>
</dbReference>
<keyword evidence="6" id="KW-1185">Reference proteome</keyword>
<dbReference type="GO" id="GO:0050661">
    <property type="term" value="F:NADP binding"/>
    <property type="evidence" value="ECO:0007669"/>
    <property type="project" value="TreeGrafter"/>
</dbReference>
<dbReference type="InterPro" id="IPR036291">
    <property type="entry name" value="NAD(P)-bd_dom_sf"/>
</dbReference>
<dbReference type="Proteomes" id="UP000239800">
    <property type="component" value="Unassembled WGS sequence"/>
</dbReference>
<dbReference type="Gene3D" id="3.40.50.10860">
    <property type="entry name" value="Leucine Dehydrogenase, chain A, domain 1"/>
    <property type="match status" value="1"/>
</dbReference>
<keyword evidence="2" id="KW-0560">Oxidoreductase</keyword>
<dbReference type="GO" id="GO:0009073">
    <property type="term" value="P:aromatic amino acid family biosynthetic process"/>
    <property type="evidence" value="ECO:0007669"/>
    <property type="project" value="UniProtKB-KW"/>
</dbReference>
<comment type="pathway">
    <text evidence="1">Metabolic intermediate biosynthesis; chorismate biosynthesis; chorismate from D-erythrose 4-phosphate and phosphoenolpyruvate: step 4/7.</text>
</comment>
<accession>A0A2S7KQ21</accession>
<evidence type="ECO:0000313" key="6">
    <source>
        <dbReference type="Proteomes" id="UP000239800"/>
    </source>
</evidence>
<keyword evidence="3" id="KW-0057">Aromatic amino acid biosynthesis</keyword>
<dbReference type="SUPFAM" id="SSF53223">
    <property type="entry name" value="Aminoacid dehydrogenase-like, N-terminal domain"/>
    <property type="match status" value="1"/>
</dbReference>
<evidence type="ECO:0000256" key="1">
    <source>
        <dbReference type="ARBA" id="ARBA00004871"/>
    </source>
</evidence>
<evidence type="ECO:0000313" key="5">
    <source>
        <dbReference type="EMBL" id="PQB04715.1"/>
    </source>
</evidence>
<feature type="domain" description="Shikimate dehydrogenase substrate binding N-terminal" evidence="4">
    <location>
        <begin position="6"/>
        <end position="87"/>
    </location>
</feature>
<evidence type="ECO:0000256" key="3">
    <source>
        <dbReference type="ARBA" id="ARBA00023141"/>
    </source>
</evidence>
<dbReference type="AlphaFoldDB" id="A0A2S7KQ21"/>
<evidence type="ECO:0000256" key="2">
    <source>
        <dbReference type="ARBA" id="ARBA00023002"/>
    </source>
</evidence>
<dbReference type="GO" id="GO:0005829">
    <property type="term" value="C:cytosol"/>
    <property type="evidence" value="ECO:0007669"/>
    <property type="project" value="TreeGrafter"/>
</dbReference>
<dbReference type="PANTHER" id="PTHR21089">
    <property type="entry name" value="SHIKIMATE DEHYDROGENASE"/>
    <property type="match status" value="1"/>
</dbReference>
<dbReference type="Pfam" id="PF08501">
    <property type="entry name" value="Shikimate_dh_N"/>
    <property type="match status" value="1"/>
</dbReference>
<dbReference type="GO" id="GO:0004764">
    <property type="term" value="F:shikimate 3-dehydrogenase (NADP+) activity"/>
    <property type="evidence" value="ECO:0007669"/>
    <property type="project" value="InterPro"/>
</dbReference>
<dbReference type="RefSeq" id="WP_104812643.1">
    <property type="nucleotide sequence ID" value="NZ_MQUB01000001.1"/>
</dbReference>
<dbReference type="InterPro" id="IPR013708">
    <property type="entry name" value="Shikimate_DH-bd_N"/>
</dbReference>
<dbReference type="InterPro" id="IPR046346">
    <property type="entry name" value="Aminoacid_DH-like_N_sf"/>
</dbReference>
<dbReference type="PANTHER" id="PTHR21089:SF1">
    <property type="entry name" value="BIFUNCTIONAL 3-DEHYDROQUINATE DEHYDRATASE_SHIKIMATE DEHYDROGENASE, CHLOROPLASTIC"/>
    <property type="match status" value="1"/>
</dbReference>